<evidence type="ECO:0000256" key="1">
    <source>
        <dbReference type="SAM" id="Phobius"/>
    </source>
</evidence>
<keyword evidence="1" id="KW-1133">Transmembrane helix</keyword>
<reference evidence="3" key="1">
    <citation type="journal article" date="2019" name="Int. J. Syst. Evol. Microbiol.">
        <title>The Global Catalogue of Microorganisms (GCM) 10K type strain sequencing project: providing services to taxonomists for standard genome sequencing and annotation.</title>
        <authorList>
            <consortium name="The Broad Institute Genomics Platform"/>
            <consortium name="The Broad Institute Genome Sequencing Center for Infectious Disease"/>
            <person name="Wu L."/>
            <person name="Ma J."/>
        </authorList>
    </citation>
    <scope>NUCLEOTIDE SEQUENCE [LARGE SCALE GENOMIC DNA]</scope>
    <source>
        <strain evidence="3">CCM 7855</strain>
    </source>
</reference>
<dbReference type="Pfam" id="PF04186">
    <property type="entry name" value="FxsA"/>
    <property type="match status" value="1"/>
</dbReference>
<accession>A0ABQ1V9S7</accession>
<dbReference type="PANTHER" id="PTHR35335">
    <property type="entry name" value="UPF0716 PROTEIN FXSA"/>
    <property type="match status" value="1"/>
</dbReference>
<feature type="transmembrane region" description="Helical" evidence="1">
    <location>
        <begin position="75"/>
        <end position="100"/>
    </location>
</feature>
<gene>
    <name evidence="2" type="ORF">GCM10007298_42990</name>
</gene>
<name>A0ABQ1V9S7_9NOCA</name>
<proteinExistence type="predicted"/>
<keyword evidence="1" id="KW-0472">Membrane</keyword>
<feature type="transmembrane region" description="Helical" evidence="1">
    <location>
        <begin position="28"/>
        <end position="46"/>
    </location>
</feature>
<evidence type="ECO:0008006" key="4">
    <source>
        <dbReference type="Google" id="ProtNLM"/>
    </source>
</evidence>
<dbReference type="EMBL" id="BMCS01000003">
    <property type="protein sequence ID" value="GGF42699.1"/>
    <property type="molecule type" value="Genomic_DNA"/>
</dbReference>
<dbReference type="InterPro" id="IPR007313">
    <property type="entry name" value="FxsA"/>
</dbReference>
<dbReference type="NCBIfam" id="NF008528">
    <property type="entry name" value="PRK11463.1-2"/>
    <property type="match status" value="1"/>
</dbReference>
<evidence type="ECO:0000313" key="3">
    <source>
        <dbReference type="Proteomes" id="UP000632454"/>
    </source>
</evidence>
<keyword evidence="1" id="KW-0812">Transmembrane</keyword>
<sequence length="156" mass="16450">MAMKLLIFAAYPLVEIGAFIGLVYGIGFWWTLLATFAAVVVGFVMLRRRGARVFAELRTAAEGTGDTARPLADSALLAGSTLLLFIPGLVTTLLGILLMLSPVRAAARPLVAAMGTRRVVARMNTFSRAGRPVTVVDGEVVEPGGPAPAPGWRSIN</sequence>
<dbReference type="Proteomes" id="UP000632454">
    <property type="component" value="Unassembled WGS sequence"/>
</dbReference>
<comment type="caution">
    <text evidence="2">The sequence shown here is derived from an EMBL/GenBank/DDBJ whole genome shotgun (WGS) entry which is preliminary data.</text>
</comment>
<dbReference type="PANTHER" id="PTHR35335:SF1">
    <property type="entry name" value="UPF0716 PROTEIN FXSA"/>
    <property type="match status" value="1"/>
</dbReference>
<keyword evidence="3" id="KW-1185">Reference proteome</keyword>
<protein>
    <recommendedName>
        <fullName evidence="4">Phage T7 F exclusion suppressor FxsA</fullName>
    </recommendedName>
</protein>
<evidence type="ECO:0000313" key="2">
    <source>
        <dbReference type="EMBL" id="GGF42699.1"/>
    </source>
</evidence>
<organism evidence="2 3">
    <name type="scientific">Williamsia phyllosphaerae</name>
    <dbReference type="NCBI Taxonomy" id="885042"/>
    <lineage>
        <taxon>Bacteria</taxon>
        <taxon>Bacillati</taxon>
        <taxon>Actinomycetota</taxon>
        <taxon>Actinomycetes</taxon>
        <taxon>Mycobacteriales</taxon>
        <taxon>Nocardiaceae</taxon>
        <taxon>Williamsia</taxon>
    </lineage>
</organism>